<dbReference type="Gene3D" id="1.20.1060.20">
    <property type="match status" value="1"/>
</dbReference>
<dbReference type="InterPro" id="IPR036277">
    <property type="entry name" value="SMC_hinge_sf"/>
</dbReference>
<comment type="similarity">
    <text evidence="7">Belongs to the SMC family.</text>
</comment>
<dbReference type="Pfam" id="PF06470">
    <property type="entry name" value="SMC_hinge"/>
    <property type="match status" value="1"/>
</dbReference>
<evidence type="ECO:0000256" key="1">
    <source>
        <dbReference type="ARBA" id="ARBA00004496"/>
    </source>
</evidence>
<feature type="region of interest" description="Disordered" evidence="8">
    <location>
        <begin position="311"/>
        <end position="334"/>
    </location>
</feature>
<dbReference type="Gene3D" id="3.40.50.300">
    <property type="entry name" value="P-loop containing nucleotide triphosphate hydrolases"/>
    <property type="match status" value="2"/>
</dbReference>
<dbReference type="GO" id="GO:0007062">
    <property type="term" value="P:sister chromatid cohesion"/>
    <property type="evidence" value="ECO:0007669"/>
    <property type="project" value="InterPro"/>
</dbReference>
<comment type="domain">
    <text evidence="7">Contains large globular domains required for ATP hydrolysis at each terminus and a third globular domain forming a flexible hinge near the middle of the molecule. These domains are separated by coiled-coil structures.</text>
</comment>
<dbReference type="InterPro" id="IPR011890">
    <property type="entry name" value="SMC_prok"/>
</dbReference>
<dbReference type="InterPro" id="IPR003395">
    <property type="entry name" value="RecF/RecN/SMC_N"/>
</dbReference>
<evidence type="ECO:0000256" key="2">
    <source>
        <dbReference type="ARBA" id="ARBA00022490"/>
    </source>
</evidence>
<evidence type="ECO:0000256" key="6">
    <source>
        <dbReference type="ARBA" id="ARBA00023125"/>
    </source>
</evidence>
<organism evidence="10 11">
    <name type="scientific">Candidatus Ligilactobacillus excrementigallinarum</name>
    <dbReference type="NCBI Taxonomy" id="2838641"/>
    <lineage>
        <taxon>Bacteria</taxon>
        <taxon>Bacillati</taxon>
        <taxon>Bacillota</taxon>
        <taxon>Bacilli</taxon>
        <taxon>Lactobacillales</taxon>
        <taxon>Lactobacillaceae</taxon>
        <taxon>Ligilactobacillus</taxon>
    </lineage>
</organism>
<evidence type="ECO:0000256" key="5">
    <source>
        <dbReference type="ARBA" id="ARBA00023054"/>
    </source>
</evidence>
<keyword evidence="2 7" id="KW-0963">Cytoplasm</keyword>
<proteinExistence type="inferred from homology"/>
<dbReference type="InterPro" id="IPR027417">
    <property type="entry name" value="P-loop_NTPase"/>
</dbReference>
<comment type="subcellular location">
    <subcellularLocation>
        <location evidence="1 7">Cytoplasm</location>
    </subcellularLocation>
</comment>
<keyword evidence="3 7" id="KW-0547">Nucleotide-binding</keyword>
<name>A0A9D1UWL3_9LACO</name>
<dbReference type="GO" id="GO:0007059">
    <property type="term" value="P:chromosome segregation"/>
    <property type="evidence" value="ECO:0007669"/>
    <property type="project" value="UniProtKB-UniRule"/>
</dbReference>
<evidence type="ECO:0000313" key="11">
    <source>
        <dbReference type="Proteomes" id="UP000823963"/>
    </source>
</evidence>
<dbReference type="GO" id="GO:0003677">
    <property type="term" value="F:DNA binding"/>
    <property type="evidence" value="ECO:0007669"/>
    <property type="project" value="UniProtKB-UniRule"/>
</dbReference>
<accession>A0A9D1UWL3</accession>
<comment type="caution">
    <text evidence="10">The sequence shown here is derived from an EMBL/GenBank/DDBJ whole genome shotgun (WGS) entry which is preliminary data.</text>
</comment>
<feature type="compositionally biased region" description="Polar residues" evidence="8">
    <location>
        <begin position="321"/>
        <end position="330"/>
    </location>
</feature>
<protein>
    <recommendedName>
        <fullName evidence="7">Chromosome partition protein Smc</fullName>
    </recommendedName>
</protein>
<dbReference type="GO" id="GO:0030261">
    <property type="term" value="P:chromosome condensation"/>
    <property type="evidence" value="ECO:0007669"/>
    <property type="project" value="InterPro"/>
</dbReference>
<dbReference type="InterPro" id="IPR024704">
    <property type="entry name" value="SMC"/>
</dbReference>
<dbReference type="SMART" id="SM00968">
    <property type="entry name" value="SMC_hinge"/>
    <property type="match status" value="1"/>
</dbReference>
<dbReference type="GO" id="GO:0016887">
    <property type="term" value="F:ATP hydrolysis activity"/>
    <property type="evidence" value="ECO:0007669"/>
    <property type="project" value="InterPro"/>
</dbReference>
<dbReference type="PANTHER" id="PTHR43977">
    <property type="entry name" value="STRUCTURAL MAINTENANCE OF CHROMOSOMES PROTEIN 3"/>
    <property type="match status" value="1"/>
</dbReference>
<keyword evidence="5 7" id="KW-0175">Coiled coil</keyword>
<feature type="binding site" evidence="7">
    <location>
        <begin position="32"/>
        <end position="39"/>
    </location>
    <ligand>
        <name>ATP</name>
        <dbReference type="ChEBI" id="CHEBI:30616"/>
    </ligand>
</feature>
<evidence type="ECO:0000256" key="4">
    <source>
        <dbReference type="ARBA" id="ARBA00022840"/>
    </source>
</evidence>
<feature type="domain" description="SMC hinge" evidence="9">
    <location>
        <begin position="518"/>
        <end position="637"/>
    </location>
</feature>
<dbReference type="Pfam" id="PF02463">
    <property type="entry name" value="SMC_N"/>
    <property type="match status" value="2"/>
</dbReference>
<dbReference type="CDD" id="cd03278">
    <property type="entry name" value="ABC_SMC_barmotin"/>
    <property type="match status" value="2"/>
</dbReference>
<dbReference type="HAMAP" id="MF_01894">
    <property type="entry name" value="Smc_prok"/>
    <property type="match status" value="1"/>
</dbReference>
<feature type="coiled-coil region" evidence="7">
    <location>
        <begin position="672"/>
        <end position="795"/>
    </location>
</feature>
<evidence type="ECO:0000313" key="10">
    <source>
        <dbReference type="EMBL" id="HIX01746.1"/>
    </source>
</evidence>
<dbReference type="GO" id="GO:0005737">
    <property type="term" value="C:cytoplasm"/>
    <property type="evidence" value="ECO:0007669"/>
    <property type="project" value="UniProtKB-SubCell"/>
</dbReference>
<dbReference type="Gene3D" id="3.30.70.1620">
    <property type="match status" value="1"/>
</dbReference>
<reference evidence="10" key="2">
    <citation type="submission" date="2021-04" db="EMBL/GenBank/DDBJ databases">
        <authorList>
            <person name="Gilroy R."/>
        </authorList>
    </citation>
    <scope>NUCLEOTIDE SEQUENCE</scope>
    <source>
        <strain evidence="10">6627</strain>
    </source>
</reference>
<dbReference type="FunFam" id="3.40.50.300:FF:000901">
    <property type="entry name" value="Chromosome partition protein Smc"/>
    <property type="match status" value="1"/>
</dbReference>
<dbReference type="Proteomes" id="UP000823963">
    <property type="component" value="Unassembled WGS sequence"/>
</dbReference>
<dbReference type="SUPFAM" id="SSF52540">
    <property type="entry name" value="P-loop containing nucleoside triphosphate hydrolases"/>
    <property type="match status" value="2"/>
</dbReference>
<dbReference type="PIRSF" id="PIRSF005719">
    <property type="entry name" value="SMC"/>
    <property type="match status" value="1"/>
</dbReference>
<evidence type="ECO:0000256" key="3">
    <source>
        <dbReference type="ARBA" id="ARBA00022741"/>
    </source>
</evidence>
<comment type="subunit">
    <text evidence="7">Homodimer.</text>
</comment>
<dbReference type="GO" id="GO:0005524">
    <property type="term" value="F:ATP binding"/>
    <property type="evidence" value="ECO:0007669"/>
    <property type="project" value="UniProtKB-UniRule"/>
</dbReference>
<evidence type="ECO:0000256" key="7">
    <source>
        <dbReference type="HAMAP-Rule" id="MF_01894"/>
    </source>
</evidence>
<dbReference type="SUPFAM" id="SSF75553">
    <property type="entry name" value="Smc hinge domain"/>
    <property type="match status" value="1"/>
</dbReference>
<dbReference type="InterPro" id="IPR010935">
    <property type="entry name" value="SMC_hinge"/>
</dbReference>
<dbReference type="FunFam" id="3.40.50.300:FF:000984">
    <property type="entry name" value="Chromosome partition protein Smc"/>
    <property type="match status" value="1"/>
</dbReference>
<dbReference type="GO" id="GO:0005694">
    <property type="term" value="C:chromosome"/>
    <property type="evidence" value="ECO:0007669"/>
    <property type="project" value="InterPro"/>
</dbReference>
<reference evidence="10" key="1">
    <citation type="journal article" date="2021" name="PeerJ">
        <title>Extensive microbial diversity within the chicken gut microbiome revealed by metagenomics and culture.</title>
        <authorList>
            <person name="Gilroy R."/>
            <person name="Ravi A."/>
            <person name="Getino M."/>
            <person name="Pursley I."/>
            <person name="Horton D.L."/>
            <person name="Alikhan N.F."/>
            <person name="Baker D."/>
            <person name="Gharbi K."/>
            <person name="Hall N."/>
            <person name="Watson M."/>
            <person name="Adriaenssens E.M."/>
            <person name="Foster-Nyarko E."/>
            <person name="Jarju S."/>
            <person name="Secka A."/>
            <person name="Antonio M."/>
            <person name="Oren A."/>
            <person name="Chaudhuri R.R."/>
            <person name="La Ragione R."/>
            <person name="Hildebrand F."/>
            <person name="Pallen M.J."/>
        </authorList>
    </citation>
    <scope>NUCLEOTIDE SEQUENCE</scope>
    <source>
        <strain evidence="10">6627</strain>
    </source>
</reference>
<comment type="function">
    <text evidence="7">Required for chromosome condensation and partitioning.</text>
</comment>
<keyword evidence="4 7" id="KW-0067">ATP-binding</keyword>
<feature type="coiled-coil region" evidence="7">
    <location>
        <begin position="827"/>
        <end position="914"/>
    </location>
</feature>
<dbReference type="EMBL" id="DXFP01000025">
    <property type="protein sequence ID" value="HIX01746.1"/>
    <property type="molecule type" value="Genomic_DNA"/>
</dbReference>
<evidence type="ECO:0000256" key="8">
    <source>
        <dbReference type="SAM" id="MobiDB-lite"/>
    </source>
</evidence>
<dbReference type="AlphaFoldDB" id="A0A9D1UWL3"/>
<evidence type="ECO:0000259" key="9">
    <source>
        <dbReference type="SMART" id="SM00968"/>
    </source>
</evidence>
<dbReference type="NCBIfam" id="TIGR02168">
    <property type="entry name" value="SMC_prok_B"/>
    <property type="match status" value="1"/>
</dbReference>
<sequence length="1179" mass="134863">MKLKSLTINGFKSFADKTEIDFRPGITGIVGPNGSGKSNIIEALRWVLGEQSAKNLRGSKMPDVIFAGSASRAPLNRAEVSIEFDNSDRFLADQPDELQITRRIYRSGESEFLINNKKVRLKDIVNLFMDTGLGKESFSVISQGRVESIFNSKPEDRRVLIEETAGILKYKKEKERAQKELDETTDHLDRVVDILTELKRQKEPLEEQASIAKDYLEQKKQFDYYELNRLVLEIQQGQTEKAEIDSELTQTKALLEKYQVEAEKQEQATQKLHQQQKAVEEELDSSQEQLVTLTEQKERLVGRKDVSEQQQKFQQERQTELTVQRDNNQTELKELKKRLQEQTRKADELTQRKQEINEQIQELKVNQKMDPTEFENEIQRLKQQLNEKIQYKMQLESELNFLEEHFNQNREQLSQLEKERTNFVEQLDAANNKTKLCKQDLSALKHQVEEIEHQSNQTQARQNELQHKLNVQRQNWYQASEIIQKAKARYEALHSVESNYSGYYAGVREILRQRKKFAGVVGSVAETINVDQKYSLAIETALGSQLQNVIVSDQQTAKECIRYLTQKRLGRATFLPQSTMKGRVLNSQIVRQAENVPGFIGIASKLVSTKRDNQEIIDYLLGTTLVATDLDSATSLANQINHRAKVISLTGDVINPGGSMTGGKNRNQQNGLLKKKQETETLKRQIETMQNKLADLEVDGQKINQEIETLNVENQNQTTKLNVVLQKRKAAQEKVDDCNFEIKRLKNELASVENEIAKITGKEDRAQKAKNQDQLATLKAEIDKLNLQLEQKQSISQNQRDVEQANKQKLVGLQQEQMQITEELTTVKIHQKENQTQIQQLQRAMQQINRQLTDLENQKSESQLHGDELKAKAHEIEQQHASLNQAVQQLKVKRAKLHEELETAELQSRRANELQQAAYDDQRKLSLRTGKLAAELEQALNELAGDYQLTFEKAQKQASEKNLNEVLRHLKLLKRGIDELGNVNLGAIDEFERVNERFEFLNTQQNDLVVAKETLIQSMNEMDSEVKQRFKTTFDQVSKAFSELFPQIFGGGKAYLSLTAPDDLLKTGIEITAQPPGKKAQRLSLLSGGERSLTAITLLFALLKVRPVPFAVLDEAEAALDDANVARYSQYLKHFDDETQFIVITHRKGTMMQADVLYGVTMQESGISKMVSVALTDVI</sequence>
<keyword evidence="6 7" id="KW-0238">DNA-binding</keyword>
<dbReference type="GO" id="GO:0006260">
    <property type="term" value="P:DNA replication"/>
    <property type="evidence" value="ECO:0007669"/>
    <property type="project" value="UniProtKB-UniRule"/>
</dbReference>
<gene>
    <name evidence="7 10" type="primary">smc</name>
    <name evidence="10" type="ORF">H9861_03230</name>
</gene>